<dbReference type="GeneID" id="20650679"/>
<gene>
    <name evidence="1" type="ORF">PHYSODRAFT_379548</name>
</gene>
<feature type="non-terminal residue" evidence="1">
    <location>
        <position position="64"/>
    </location>
</feature>
<proteinExistence type="predicted"/>
<organism evidence="1 2">
    <name type="scientific">Phytophthora sojae (strain P6497)</name>
    <name type="common">Soybean stem and root rot agent</name>
    <name type="synonym">Phytophthora megasperma f. sp. glycines</name>
    <dbReference type="NCBI Taxonomy" id="1094619"/>
    <lineage>
        <taxon>Eukaryota</taxon>
        <taxon>Sar</taxon>
        <taxon>Stramenopiles</taxon>
        <taxon>Oomycota</taxon>
        <taxon>Peronosporomycetes</taxon>
        <taxon>Peronosporales</taxon>
        <taxon>Peronosporaceae</taxon>
        <taxon>Phytophthora</taxon>
    </lineage>
</organism>
<feature type="non-terminal residue" evidence="1">
    <location>
        <position position="1"/>
    </location>
</feature>
<accession>G4YYA8</accession>
<dbReference type="Proteomes" id="UP000002640">
    <property type="component" value="Unassembled WGS sequence"/>
</dbReference>
<evidence type="ECO:0000313" key="1">
    <source>
        <dbReference type="EMBL" id="EGZ23259.1"/>
    </source>
</evidence>
<sequence>RMLCRDSATPDLQIETAAGPLHLASVSCLVMDGNEEEFLLGRKTMQDIGIDIDRLLEQLAGGNQ</sequence>
<dbReference type="InParanoid" id="G4YYA8"/>
<dbReference type="RefSeq" id="XP_009518547.1">
    <property type="nucleotide sequence ID" value="XM_009520252.1"/>
</dbReference>
<name>G4YYA8_PHYSP</name>
<dbReference type="EMBL" id="JH159152">
    <property type="protein sequence ID" value="EGZ23259.1"/>
    <property type="molecule type" value="Genomic_DNA"/>
</dbReference>
<evidence type="ECO:0000313" key="2">
    <source>
        <dbReference type="Proteomes" id="UP000002640"/>
    </source>
</evidence>
<reference evidence="1 2" key="1">
    <citation type="journal article" date="2006" name="Science">
        <title>Phytophthora genome sequences uncover evolutionary origins and mechanisms of pathogenesis.</title>
        <authorList>
            <person name="Tyler B.M."/>
            <person name="Tripathy S."/>
            <person name="Zhang X."/>
            <person name="Dehal P."/>
            <person name="Jiang R.H."/>
            <person name="Aerts A."/>
            <person name="Arredondo F.D."/>
            <person name="Baxter L."/>
            <person name="Bensasson D."/>
            <person name="Beynon J.L."/>
            <person name="Chapman J."/>
            <person name="Damasceno C.M."/>
            <person name="Dorrance A.E."/>
            <person name="Dou D."/>
            <person name="Dickerman A.W."/>
            <person name="Dubchak I.L."/>
            <person name="Garbelotto M."/>
            <person name="Gijzen M."/>
            <person name="Gordon S.G."/>
            <person name="Govers F."/>
            <person name="Grunwald N.J."/>
            <person name="Huang W."/>
            <person name="Ivors K.L."/>
            <person name="Jones R.W."/>
            <person name="Kamoun S."/>
            <person name="Krampis K."/>
            <person name="Lamour K.H."/>
            <person name="Lee M.K."/>
            <person name="McDonald W.H."/>
            <person name="Medina M."/>
            <person name="Meijer H.J."/>
            <person name="Nordberg E.K."/>
            <person name="Maclean D.J."/>
            <person name="Ospina-Giraldo M.D."/>
            <person name="Morris P.F."/>
            <person name="Phuntumart V."/>
            <person name="Putnam N.H."/>
            <person name="Rash S."/>
            <person name="Rose J.K."/>
            <person name="Sakihama Y."/>
            <person name="Salamov A.A."/>
            <person name="Savidor A."/>
            <person name="Scheuring C.F."/>
            <person name="Smith B.M."/>
            <person name="Sobral B.W."/>
            <person name="Terry A."/>
            <person name="Torto-Alalibo T.A."/>
            <person name="Win J."/>
            <person name="Xu Z."/>
            <person name="Zhang H."/>
            <person name="Grigoriev I.V."/>
            <person name="Rokhsar D.S."/>
            <person name="Boore J.L."/>
        </authorList>
    </citation>
    <scope>NUCLEOTIDE SEQUENCE [LARGE SCALE GENOMIC DNA]</scope>
    <source>
        <strain evidence="1 2">P6497</strain>
    </source>
</reference>
<protein>
    <submittedName>
        <fullName evidence="1">Uncharacterized protein</fullName>
    </submittedName>
</protein>
<keyword evidence="2" id="KW-1185">Reference proteome</keyword>
<dbReference type="AlphaFoldDB" id="G4YYA8"/>
<dbReference type="KEGG" id="psoj:PHYSODRAFT_379548"/>